<name>A0A6N2UNR1_9BIFI</name>
<dbReference type="EMBL" id="WDPD01000013">
    <property type="protein sequence ID" value="KAB7459576.1"/>
    <property type="molecule type" value="Genomic_DNA"/>
</dbReference>
<dbReference type="RefSeq" id="WP_051404713.1">
    <property type="nucleotide sequence ID" value="NZ_CACRSP010000014.1"/>
</dbReference>
<reference evidence="2" key="2">
    <citation type="submission" date="2019-11" db="EMBL/GenBank/DDBJ databases">
        <authorList>
            <person name="Feng L."/>
        </authorList>
    </citation>
    <scope>NUCLEOTIDE SEQUENCE</scope>
    <source>
        <strain evidence="2">BdentiumLFYP24</strain>
    </source>
</reference>
<evidence type="ECO:0008006" key="4">
    <source>
        <dbReference type="Google" id="ProtNLM"/>
    </source>
</evidence>
<dbReference type="Proteomes" id="UP000429211">
    <property type="component" value="Unassembled WGS sequence"/>
</dbReference>
<dbReference type="EMBL" id="CACRSP010000014">
    <property type="protein sequence ID" value="VYT18947.1"/>
    <property type="molecule type" value="Genomic_DNA"/>
</dbReference>
<accession>A0A6N2UNR1</accession>
<gene>
    <name evidence="2" type="ORF">BDLFYP24_00463</name>
    <name evidence="1" type="ORF">GBB04_09720</name>
</gene>
<sequence length="400" mass="46471">MALKDDSVREDEEETLREFLADSECLEPLSEWTRRLNVFDVLKITNTEIRHSNVLAWLMDPAENHGLHDGVIRGFVAFAARRMVDDGGFDDLLMDCDGFSIRREWRNIDILAVNEKEKYVLCIENKIFSDEHDDQLARYRAEIEREFPDCRRRFVFLTPNSGEASESDWLAMGYGDVLDIIDRAVETAAPAPETARFIADYMDTVRRNILGDRELEDICKRIYAKHKRALDLIYEHRPDVVSTISNCCRKWIGEKAGNDKTIKLRKDTGDKWDTVFTTNLLPRLLPGIDEPSGIWGEYGHCVYQIHVNDDKDVPRVRLQLVFNFDGLDERLRGDCEEVIHAIEEVYKKVRIGKRWCIAWATDYSSVPIDSEEEWDKSLAKTLDGMLRQLKRFEGKLSEKQ</sequence>
<dbReference type="AlphaFoldDB" id="A0A6N2UNR1"/>
<protein>
    <recommendedName>
        <fullName evidence="4">PD-(D/E)XK nuclease superfamily protein</fullName>
    </recommendedName>
</protein>
<organism evidence="2">
    <name type="scientific">Bifidobacterium dentium</name>
    <dbReference type="NCBI Taxonomy" id="1689"/>
    <lineage>
        <taxon>Bacteria</taxon>
        <taxon>Bacillati</taxon>
        <taxon>Actinomycetota</taxon>
        <taxon>Actinomycetes</taxon>
        <taxon>Bifidobacteriales</taxon>
        <taxon>Bifidobacteriaceae</taxon>
        <taxon>Bifidobacterium</taxon>
    </lineage>
</organism>
<evidence type="ECO:0000313" key="1">
    <source>
        <dbReference type="EMBL" id="KAB7459576.1"/>
    </source>
</evidence>
<evidence type="ECO:0000313" key="3">
    <source>
        <dbReference type="Proteomes" id="UP000429211"/>
    </source>
</evidence>
<reference evidence="1 3" key="1">
    <citation type="journal article" date="2019" name="Nat. Med.">
        <title>A library of human gut bacterial isolates paired with longitudinal multiomics data enables mechanistic microbiome research.</title>
        <authorList>
            <person name="Poyet M."/>
            <person name="Groussin M."/>
            <person name="Gibbons S.M."/>
            <person name="Avila-Pacheco J."/>
            <person name="Jiang X."/>
            <person name="Kearney S.M."/>
            <person name="Perrotta A.R."/>
            <person name="Berdy B."/>
            <person name="Zhao S."/>
            <person name="Lieberman T.D."/>
            <person name="Swanson P.K."/>
            <person name="Smith M."/>
            <person name="Roesemann S."/>
            <person name="Alexander J.E."/>
            <person name="Rich S.A."/>
            <person name="Livny J."/>
            <person name="Vlamakis H."/>
            <person name="Clish C."/>
            <person name="Bullock K."/>
            <person name="Deik A."/>
            <person name="Scott J."/>
            <person name="Pierce K.A."/>
            <person name="Xavier R.J."/>
            <person name="Alm E.J."/>
        </authorList>
    </citation>
    <scope>NUCLEOTIDE SEQUENCE [LARGE SCALE GENOMIC DNA]</scope>
    <source>
        <strain evidence="1 3">BIOML-A2</strain>
    </source>
</reference>
<dbReference type="Pfam" id="PF14281">
    <property type="entry name" value="PDDEXK_4"/>
    <property type="match status" value="1"/>
</dbReference>
<dbReference type="InterPro" id="IPR029470">
    <property type="entry name" value="PDDEXK_4"/>
</dbReference>
<evidence type="ECO:0000313" key="2">
    <source>
        <dbReference type="EMBL" id="VYT18947.1"/>
    </source>
</evidence>
<proteinExistence type="predicted"/>